<feature type="chain" id="PRO_5032744950" evidence="1">
    <location>
        <begin position="21"/>
        <end position="97"/>
    </location>
</feature>
<proteinExistence type="predicted"/>
<evidence type="ECO:0000256" key="1">
    <source>
        <dbReference type="SAM" id="SignalP"/>
    </source>
</evidence>
<evidence type="ECO:0000313" key="2">
    <source>
        <dbReference type="EMBL" id="KAF7991936.1"/>
    </source>
</evidence>
<dbReference type="EMBL" id="JACMRX010000004">
    <property type="protein sequence ID" value="KAF7991936.1"/>
    <property type="molecule type" value="Genomic_DNA"/>
</dbReference>
<reference evidence="2 3" key="1">
    <citation type="submission" date="2020-08" db="EMBL/GenBank/DDBJ databases">
        <title>Aphidius gifuensis genome sequencing and assembly.</title>
        <authorList>
            <person name="Du Z."/>
        </authorList>
    </citation>
    <scope>NUCLEOTIDE SEQUENCE [LARGE SCALE GENOMIC DNA]</scope>
    <source>
        <strain evidence="2">YNYX2018</strain>
        <tissue evidence="2">Adults</tissue>
    </source>
</reference>
<keyword evidence="3" id="KW-1185">Reference proteome</keyword>
<name>A0A834XW72_APHGI</name>
<organism evidence="2 3">
    <name type="scientific">Aphidius gifuensis</name>
    <name type="common">Parasitoid wasp</name>
    <dbReference type="NCBI Taxonomy" id="684658"/>
    <lineage>
        <taxon>Eukaryota</taxon>
        <taxon>Metazoa</taxon>
        <taxon>Ecdysozoa</taxon>
        <taxon>Arthropoda</taxon>
        <taxon>Hexapoda</taxon>
        <taxon>Insecta</taxon>
        <taxon>Pterygota</taxon>
        <taxon>Neoptera</taxon>
        <taxon>Endopterygota</taxon>
        <taxon>Hymenoptera</taxon>
        <taxon>Apocrita</taxon>
        <taxon>Ichneumonoidea</taxon>
        <taxon>Braconidae</taxon>
        <taxon>Aphidiinae</taxon>
        <taxon>Aphidius</taxon>
    </lineage>
</organism>
<comment type="caution">
    <text evidence="2">The sequence shown here is derived from an EMBL/GenBank/DDBJ whole genome shotgun (WGS) entry which is preliminary data.</text>
</comment>
<evidence type="ECO:0000313" key="3">
    <source>
        <dbReference type="Proteomes" id="UP000639338"/>
    </source>
</evidence>
<keyword evidence="1" id="KW-0732">Signal</keyword>
<gene>
    <name evidence="2" type="ORF">HCN44_010737</name>
</gene>
<protein>
    <submittedName>
        <fullName evidence="2">Uncharacterized protein</fullName>
    </submittedName>
</protein>
<dbReference type="Proteomes" id="UP000639338">
    <property type="component" value="Unassembled WGS sequence"/>
</dbReference>
<accession>A0A834XW72</accession>
<feature type="signal peptide" evidence="1">
    <location>
        <begin position="1"/>
        <end position="20"/>
    </location>
</feature>
<sequence>MSKICLITLFVLFTVSAITARSTEFKGVESSLETISKNNQKCPIETKHGDPCLSDSECCNNSSKMVCNMYAKRCQVEITAEDLQKGRANLKHVNINQ</sequence>
<dbReference type="OrthoDB" id="7921538at2759"/>
<dbReference type="AlphaFoldDB" id="A0A834XW72"/>